<dbReference type="PANTHER" id="PTHR40080:SF1">
    <property type="entry name" value="TRPR-LIKE PROTEIN YERC_YECD"/>
    <property type="match status" value="1"/>
</dbReference>
<dbReference type="PIRSF" id="PIRSF012508">
    <property type="entry name" value="YerC"/>
    <property type="match status" value="1"/>
</dbReference>
<protein>
    <recommendedName>
        <fullName evidence="3">DNA-binding transcriptional regulator</fullName>
    </recommendedName>
</protein>
<accession>A0A1F6M1A0</accession>
<dbReference type="SUPFAM" id="SSF48295">
    <property type="entry name" value="TrpR-like"/>
    <property type="match status" value="1"/>
</dbReference>
<dbReference type="Proteomes" id="UP000176282">
    <property type="component" value="Unassembled WGS sequence"/>
</dbReference>
<name>A0A1F6M1A0_9BACT</name>
<evidence type="ECO:0000313" key="1">
    <source>
        <dbReference type="EMBL" id="OGH65399.1"/>
    </source>
</evidence>
<evidence type="ECO:0000313" key="2">
    <source>
        <dbReference type="Proteomes" id="UP000176282"/>
    </source>
</evidence>
<dbReference type="PANTHER" id="PTHR40080">
    <property type="entry name" value="LMO1763 PROTEIN"/>
    <property type="match status" value="1"/>
</dbReference>
<dbReference type="InterPro" id="IPR013368">
    <property type="entry name" value="YecD_YerC"/>
</dbReference>
<dbReference type="InterPro" id="IPR000831">
    <property type="entry name" value="Trp_repress"/>
</dbReference>
<dbReference type="EMBL" id="MFQB01000050">
    <property type="protein sequence ID" value="OGH65399.1"/>
    <property type="molecule type" value="Genomic_DNA"/>
</dbReference>
<dbReference type="InterPro" id="IPR010921">
    <property type="entry name" value="Trp_repressor/repl_initiator"/>
</dbReference>
<dbReference type="STRING" id="1798680.A3J66_04040"/>
<dbReference type="Gene3D" id="1.10.1270.10">
    <property type="entry name" value="TrpR-like"/>
    <property type="match status" value="1"/>
</dbReference>
<dbReference type="GO" id="GO:0043565">
    <property type="term" value="F:sequence-specific DNA binding"/>
    <property type="evidence" value="ECO:0007669"/>
    <property type="project" value="InterPro"/>
</dbReference>
<comment type="caution">
    <text evidence="1">The sequence shown here is derived from an EMBL/GenBank/DDBJ whole genome shotgun (WGS) entry which is preliminary data.</text>
</comment>
<dbReference type="Pfam" id="PF01371">
    <property type="entry name" value="Trp_repressor"/>
    <property type="match status" value="1"/>
</dbReference>
<sequence>MIVHMPTWKTPKLKRLARILAHIDDEIIMTQFLRDLCTLEELRELSSRWEVVELLNKKIPYREIAEKTGVSTATITRIAQFLHHGEGGYQKALKQE</sequence>
<gene>
    <name evidence="1" type="ORF">A3J66_04040</name>
</gene>
<dbReference type="NCBIfam" id="TIGR02531">
    <property type="entry name" value="yecD_yerC"/>
    <property type="match status" value="1"/>
</dbReference>
<evidence type="ECO:0008006" key="3">
    <source>
        <dbReference type="Google" id="ProtNLM"/>
    </source>
</evidence>
<dbReference type="AlphaFoldDB" id="A0A1F6M1A0"/>
<organism evidence="1 2">
    <name type="scientific">Candidatus Magasanikbacteria bacterium RIFCSPHIGHO2_02_FULL_47_14</name>
    <dbReference type="NCBI Taxonomy" id="1798680"/>
    <lineage>
        <taxon>Bacteria</taxon>
        <taxon>Candidatus Magasanikiibacteriota</taxon>
    </lineage>
</organism>
<proteinExistence type="predicted"/>
<dbReference type="GO" id="GO:0003700">
    <property type="term" value="F:DNA-binding transcription factor activity"/>
    <property type="evidence" value="ECO:0007669"/>
    <property type="project" value="InterPro"/>
</dbReference>
<reference evidence="1 2" key="1">
    <citation type="journal article" date="2016" name="Nat. Commun.">
        <title>Thousands of microbial genomes shed light on interconnected biogeochemical processes in an aquifer system.</title>
        <authorList>
            <person name="Anantharaman K."/>
            <person name="Brown C.T."/>
            <person name="Hug L.A."/>
            <person name="Sharon I."/>
            <person name="Castelle C.J."/>
            <person name="Probst A.J."/>
            <person name="Thomas B.C."/>
            <person name="Singh A."/>
            <person name="Wilkins M.J."/>
            <person name="Karaoz U."/>
            <person name="Brodie E.L."/>
            <person name="Williams K.H."/>
            <person name="Hubbard S.S."/>
            <person name="Banfield J.F."/>
        </authorList>
    </citation>
    <scope>NUCLEOTIDE SEQUENCE [LARGE SCALE GENOMIC DNA]</scope>
</reference>
<dbReference type="InterPro" id="IPR038116">
    <property type="entry name" value="TrpR-like_sf"/>
</dbReference>